<dbReference type="AlphaFoldDB" id="A0AAJ4RE16"/>
<dbReference type="GO" id="GO:0005524">
    <property type="term" value="F:ATP binding"/>
    <property type="evidence" value="ECO:0007669"/>
    <property type="project" value="UniProtKB-KW"/>
</dbReference>
<keyword evidence="2" id="KW-1277">Toxin-antitoxin system</keyword>
<keyword evidence="6" id="KW-0547">Nucleotide-binding</keyword>
<keyword evidence="4" id="KW-0548">Nucleotidyltransferase</keyword>
<reference evidence="14" key="1">
    <citation type="submission" date="2018-03" db="EMBL/GenBank/DDBJ databases">
        <title>A comparative analysis of the Nautiliaceae.</title>
        <authorList>
            <person name="Grosche A."/>
            <person name="Smedile F."/>
            <person name="Vetriani C."/>
        </authorList>
    </citation>
    <scope>NUCLEOTIDE SEQUENCE [LARGE SCALE GENOMIC DNA]</scope>
    <source>
        <strain evidence="14">TB6</strain>
    </source>
</reference>
<dbReference type="EMBL" id="RJVK01000001">
    <property type="protein sequence ID" value="ROR40876.1"/>
    <property type="molecule type" value="Genomic_DNA"/>
</dbReference>
<evidence type="ECO:0000256" key="5">
    <source>
        <dbReference type="ARBA" id="ARBA00022723"/>
    </source>
</evidence>
<keyword evidence="14" id="KW-1185">Reference proteome</keyword>
<keyword evidence="3" id="KW-0808">Transferase</keyword>
<gene>
    <name evidence="11" type="ORF">C6V80_05345</name>
    <name evidence="12" type="ORF">EDC58_0357</name>
</gene>
<evidence type="ECO:0000256" key="8">
    <source>
        <dbReference type="ARBA" id="ARBA00022842"/>
    </source>
</evidence>
<dbReference type="GO" id="GO:0016779">
    <property type="term" value="F:nucleotidyltransferase activity"/>
    <property type="evidence" value="ECO:0007669"/>
    <property type="project" value="UniProtKB-KW"/>
</dbReference>
<evidence type="ECO:0000256" key="2">
    <source>
        <dbReference type="ARBA" id="ARBA00022649"/>
    </source>
</evidence>
<evidence type="ECO:0000313" key="13">
    <source>
        <dbReference type="Proteomes" id="UP000272781"/>
    </source>
</evidence>
<keyword evidence="5" id="KW-0479">Metal-binding</keyword>
<dbReference type="CDD" id="cd05403">
    <property type="entry name" value="NT_KNTase_like"/>
    <property type="match status" value="1"/>
</dbReference>
<organism evidence="12 13">
    <name type="scientific">Caminibacter pacificus</name>
    <dbReference type="NCBI Taxonomy" id="1424653"/>
    <lineage>
        <taxon>Bacteria</taxon>
        <taxon>Pseudomonadati</taxon>
        <taxon>Campylobacterota</taxon>
        <taxon>Epsilonproteobacteria</taxon>
        <taxon>Nautiliales</taxon>
        <taxon>Nautiliaceae</taxon>
        <taxon>Caminibacter</taxon>
    </lineage>
</organism>
<dbReference type="InterPro" id="IPR002934">
    <property type="entry name" value="Polymerase_NTP_transf_dom"/>
</dbReference>
<evidence type="ECO:0000256" key="4">
    <source>
        <dbReference type="ARBA" id="ARBA00022695"/>
    </source>
</evidence>
<reference evidence="11" key="3">
    <citation type="submission" date="2019-06" db="EMBL/GenBank/DDBJ databases">
        <title>A comparative analysis of the Nautiliaceae.</title>
        <authorList>
            <person name="Grosche A."/>
            <person name="Smedile F."/>
            <person name="Vetriani C."/>
        </authorList>
    </citation>
    <scope>NUCLEOTIDE SEQUENCE</scope>
    <source>
        <strain evidence="11">TB6</strain>
    </source>
</reference>
<evidence type="ECO:0000313" key="14">
    <source>
        <dbReference type="Proteomes" id="UP000298805"/>
    </source>
</evidence>
<evidence type="ECO:0000256" key="9">
    <source>
        <dbReference type="ARBA" id="ARBA00038276"/>
    </source>
</evidence>
<dbReference type="Gene3D" id="3.30.460.10">
    <property type="entry name" value="Beta Polymerase, domain 2"/>
    <property type="match status" value="1"/>
</dbReference>
<evidence type="ECO:0000313" key="12">
    <source>
        <dbReference type="EMBL" id="ROR40876.1"/>
    </source>
</evidence>
<evidence type="ECO:0000259" key="10">
    <source>
        <dbReference type="Pfam" id="PF01909"/>
    </source>
</evidence>
<reference evidence="12 13" key="2">
    <citation type="submission" date="2018-11" db="EMBL/GenBank/DDBJ databases">
        <title>Genomic Encyclopedia of Type Strains, Phase IV (KMG-IV): sequencing the most valuable type-strain genomes for metagenomic binning, comparative biology and taxonomic classification.</title>
        <authorList>
            <person name="Goeker M."/>
        </authorList>
    </citation>
    <scope>NUCLEOTIDE SEQUENCE [LARGE SCALE GENOMIC DNA]</scope>
    <source>
        <strain evidence="12 13">DSM 27783</strain>
    </source>
</reference>
<dbReference type="SUPFAM" id="SSF81301">
    <property type="entry name" value="Nucleotidyltransferase"/>
    <property type="match status" value="1"/>
</dbReference>
<evidence type="ECO:0000256" key="3">
    <source>
        <dbReference type="ARBA" id="ARBA00022679"/>
    </source>
</evidence>
<comment type="cofactor">
    <cofactor evidence="1">
        <name>Mg(2+)</name>
        <dbReference type="ChEBI" id="CHEBI:18420"/>
    </cofactor>
</comment>
<comment type="similarity">
    <text evidence="9">Belongs to the MntA antitoxin family.</text>
</comment>
<dbReference type="Proteomes" id="UP000272781">
    <property type="component" value="Unassembled WGS sequence"/>
</dbReference>
<dbReference type="InterPro" id="IPR052038">
    <property type="entry name" value="Type-VII_TA_antitoxin"/>
</dbReference>
<dbReference type="PANTHER" id="PTHR33571:SF14">
    <property type="entry name" value="PROTEIN ADENYLYLTRANSFERASE MJ0435-RELATED"/>
    <property type="match status" value="1"/>
</dbReference>
<dbReference type="Pfam" id="PF01909">
    <property type="entry name" value="NTP_transf_2"/>
    <property type="match status" value="1"/>
</dbReference>
<dbReference type="EMBL" id="CP027432">
    <property type="protein sequence ID" value="QCI28400.1"/>
    <property type="molecule type" value="Genomic_DNA"/>
</dbReference>
<dbReference type="RefSeq" id="WP_123351786.1">
    <property type="nucleotide sequence ID" value="NZ_CP027432.2"/>
</dbReference>
<protein>
    <submittedName>
        <fullName evidence="11">Nucleotidyltransferase family protein</fullName>
    </submittedName>
</protein>
<dbReference type="Proteomes" id="UP000298805">
    <property type="component" value="Chromosome"/>
</dbReference>
<sequence>MTKEEILKLLLENKAYLKKKFGVKKIALFGSFSRNEANEKSDIDLIVDMPSSFKNYFELKYFLENLLKRRVDLGLQNSVREYIKEKIQKDLIYV</sequence>
<dbReference type="PANTHER" id="PTHR33571">
    <property type="entry name" value="SSL8005 PROTEIN"/>
    <property type="match status" value="1"/>
</dbReference>
<keyword evidence="7" id="KW-0067">ATP-binding</keyword>
<name>A0AAJ4RE16_9BACT</name>
<dbReference type="InterPro" id="IPR043519">
    <property type="entry name" value="NT_sf"/>
</dbReference>
<evidence type="ECO:0000256" key="7">
    <source>
        <dbReference type="ARBA" id="ARBA00022840"/>
    </source>
</evidence>
<accession>A0AAJ4RE16</accession>
<evidence type="ECO:0000256" key="1">
    <source>
        <dbReference type="ARBA" id="ARBA00001946"/>
    </source>
</evidence>
<proteinExistence type="inferred from homology"/>
<keyword evidence="8" id="KW-0460">Magnesium</keyword>
<evidence type="ECO:0000313" key="11">
    <source>
        <dbReference type="EMBL" id="QCI28400.1"/>
    </source>
</evidence>
<evidence type="ECO:0000256" key="6">
    <source>
        <dbReference type="ARBA" id="ARBA00022741"/>
    </source>
</evidence>
<dbReference type="GO" id="GO:0046872">
    <property type="term" value="F:metal ion binding"/>
    <property type="evidence" value="ECO:0007669"/>
    <property type="project" value="UniProtKB-KW"/>
</dbReference>
<feature type="domain" description="Polymerase nucleotidyl transferase" evidence="10">
    <location>
        <begin position="15"/>
        <end position="94"/>
    </location>
</feature>